<dbReference type="InterPro" id="IPR014710">
    <property type="entry name" value="RmlC-like_jellyroll"/>
</dbReference>
<dbReference type="InterPro" id="IPR011051">
    <property type="entry name" value="RmlC_Cupin_sf"/>
</dbReference>
<gene>
    <name evidence="2" type="ORF">GBAR_LOCUS15884</name>
</gene>
<protein>
    <recommendedName>
        <fullName evidence="4">Cupin domain-containing protein</fullName>
    </recommendedName>
</protein>
<evidence type="ECO:0000313" key="2">
    <source>
        <dbReference type="EMBL" id="CAI8027891.1"/>
    </source>
</evidence>
<dbReference type="SUPFAM" id="SSF51182">
    <property type="entry name" value="RmlC-like cupins"/>
    <property type="match status" value="1"/>
</dbReference>
<reference evidence="2" key="1">
    <citation type="submission" date="2023-03" db="EMBL/GenBank/DDBJ databases">
        <authorList>
            <person name="Steffen K."/>
            <person name="Cardenas P."/>
        </authorList>
    </citation>
    <scope>NUCLEOTIDE SEQUENCE</scope>
</reference>
<accession>A0AA35SFY7</accession>
<dbReference type="Proteomes" id="UP001174909">
    <property type="component" value="Unassembled WGS sequence"/>
</dbReference>
<feature type="region of interest" description="Disordered" evidence="1">
    <location>
        <begin position="95"/>
        <end position="116"/>
    </location>
</feature>
<evidence type="ECO:0000313" key="3">
    <source>
        <dbReference type="Proteomes" id="UP001174909"/>
    </source>
</evidence>
<proteinExistence type="predicted"/>
<dbReference type="EMBL" id="CASHTH010002305">
    <property type="protein sequence ID" value="CAI8027891.1"/>
    <property type="molecule type" value="Genomic_DNA"/>
</dbReference>
<evidence type="ECO:0008006" key="4">
    <source>
        <dbReference type="Google" id="ProtNLM"/>
    </source>
</evidence>
<comment type="caution">
    <text evidence="2">The sequence shown here is derived from an EMBL/GenBank/DDBJ whole genome shotgun (WGS) entry which is preliminary data.</text>
</comment>
<organism evidence="2 3">
    <name type="scientific">Geodia barretti</name>
    <name type="common">Barrett's horny sponge</name>
    <dbReference type="NCBI Taxonomy" id="519541"/>
    <lineage>
        <taxon>Eukaryota</taxon>
        <taxon>Metazoa</taxon>
        <taxon>Porifera</taxon>
        <taxon>Demospongiae</taxon>
        <taxon>Heteroscleromorpha</taxon>
        <taxon>Tetractinellida</taxon>
        <taxon>Astrophorina</taxon>
        <taxon>Geodiidae</taxon>
        <taxon>Geodia</taxon>
    </lineage>
</organism>
<dbReference type="Gene3D" id="2.60.120.10">
    <property type="entry name" value="Jelly Rolls"/>
    <property type="match status" value="1"/>
</dbReference>
<sequence>MGTFRLYSGDDGQSHIETIDLDQTPDWKSAQATTTISFSEAPAGRYSDWHTAPRRQFVVILSGQLEIGLGDGSKHVFGPGDARLVEDTTGKATQLLHTATRPASPAPSPWPTSNQR</sequence>
<keyword evidence="3" id="KW-1185">Reference proteome</keyword>
<evidence type="ECO:0000256" key="1">
    <source>
        <dbReference type="SAM" id="MobiDB-lite"/>
    </source>
</evidence>
<name>A0AA35SFY7_GEOBA</name>
<dbReference type="AlphaFoldDB" id="A0AA35SFY7"/>